<evidence type="ECO:0000313" key="1">
    <source>
        <dbReference type="EMBL" id="OYR24955.1"/>
    </source>
</evidence>
<sequence length="37" mass="4318">MFCLMVMTILLFIWAPAARNGRSFDRQRQMVTPITAM</sequence>
<protein>
    <submittedName>
        <fullName evidence="1">Uncharacterized protein</fullName>
    </submittedName>
</protein>
<name>A0A256GCV2_9HYPH</name>
<dbReference type="AlphaFoldDB" id="A0A256GCV2"/>
<proteinExistence type="predicted"/>
<dbReference type="EMBL" id="NNRN01000060">
    <property type="protein sequence ID" value="OYR24955.1"/>
    <property type="molecule type" value="Genomic_DNA"/>
</dbReference>
<accession>A0A256GCV2</accession>
<evidence type="ECO:0000313" key="2">
    <source>
        <dbReference type="Proteomes" id="UP000216363"/>
    </source>
</evidence>
<gene>
    <name evidence="1" type="ORF">CES86_4503</name>
</gene>
<comment type="caution">
    <text evidence="1">The sequence shown here is derived from an EMBL/GenBank/DDBJ whole genome shotgun (WGS) entry which is preliminary data.</text>
</comment>
<organism evidence="1 2">
    <name type="scientific">Brucella lupini</name>
    <dbReference type="NCBI Taxonomy" id="255457"/>
    <lineage>
        <taxon>Bacteria</taxon>
        <taxon>Pseudomonadati</taxon>
        <taxon>Pseudomonadota</taxon>
        <taxon>Alphaproteobacteria</taxon>
        <taxon>Hyphomicrobiales</taxon>
        <taxon>Brucellaceae</taxon>
        <taxon>Brucella/Ochrobactrum group</taxon>
        <taxon>Brucella</taxon>
    </lineage>
</organism>
<reference evidence="1 2" key="1">
    <citation type="submission" date="2017-07" db="EMBL/GenBank/DDBJ databases">
        <title>Draft genome of Ochrobactrum lupini type strain LUP21.</title>
        <authorList>
            <person name="Krzyzanowska D.M."/>
            <person name="Jafra S."/>
        </authorList>
    </citation>
    <scope>NUCLEOTIDE SEQUENCE [LARGE SCALE GENOMIC DNA]</scope>
    <source>
        <strain evidence="1 2">LUP21</strain>
    </source>
</reference>
<dbReference type="Proteomes" id="UP000216363">
    <property type="component" value="Unassembled WGS sequence"/>
</dbReference>